<reference evidence="6" key="1">
    <citation type="submission" date="2021-04" db="EMBL/GenBank/DDBJ databases">
        <title>Isolation and polyphasic classification of algal microorganism.</title>
        <authorList>
            <person name="Wang S."/>
        </authorList>
    </citation>
    <scope>NUCLEOTIDE SEQUENCE</scope>
    <source>
        <strain evidence="6">720a</strain>
    </source>
</reference>
<dbReference type="PRINTS" id="PR00039">
    <property type="entry name" value="HTHLYSR"/>
</dbReference>
<dbReference type="Gene3D" id="3.40.190.10">
    <property type="entry name" value="Periplasmic binding protein-like II"/>
    <property type="match status" value="2"/>
</dbReference>
<dbReference type="SUPFAM" id="SSF46785">
    <property type="entry name" value="Winged helix' DNA-binding domain"/>
    <property type="match status" value="1"/>
</dbReference>
<dbReference type="Proteomes" id="UP000675284">
    <property type="component" value="Unassembled WGS sequence"/>
</dbReference>
<comment type="similarity">
    <text evidence="1">Belongs to the LysR transcriptional regulatory family.</text>
</comment>
<evidence type="ECO:0000256" key="2">
    <source>
        <dbReference type="ARBA" id="ARBA00023015"/>
    </source>
</evidence>
<organism evidence="6 7">
    <name type="scientific">Virgibacillus salarius</name>
    <dbReference type="NCBI Taxonomy" id="447199"/>
    <lineage>
        <taxon>Bacteria</taxon>
        <taxon>Bacillati</taxon>
        <taxon>Bacillota</taxon>
        <taxon>Bacilli</taxon>
        <taxon>Bacillales</taxon>
        <taxon>Bacillaceae</taxon>
        <taxon>Virgibacillus</taxon>
    </lineage>
</organism>
<dbReference type="InterPro" id="IPR036390">
    <property type="entry name" value="WH_DNA-bd_sf"/>
</dbReference>
<dbReference type="CDD" id="cd05466">
    <property type="entry name" value="PBP2_LTTR_substrate"/>
    <property type="match status" value="1"/>
</dbReference>
<comment type="caution">
    <text evidence="6">The sequence shown here is derived from an EMBL/GenBank/DDBJ whole genome shotgun (WGS) entry which is preliminary data.</text>
</comment>
<dbReference type="FunFam" id="1.10.10.10:FF:000001">
    <property type="entry name" value="LysR family transcriptional regulator"/>
    <property type="match status" value="1"/>
</dbReference>
<dbReference type="GO" id="GO:0003700">
    <property type="term" value="F:DNA-binding transcription factor activity"/>
    <property type="evidence" value="ECO:0007669"/>
    <property type="project" value="InterPro"/>
</dbReference>
<dbReference type="InterPro" id="IPR000847">
    <property type="entry name" value="LysR_HTH_N"/>
</dbReference>
<dbReference type="GO" id="GO:0032993">
    <property type="term" value="C:protein-DNA complex"/>
    <property type="evidence" value="ECO:0007669"/>
    <property type="project" value="TreeGrafter"/>
</dbReference>
<dbReference type="InterPro" id="IPR005119">
    <property type="entry name" value="LysR_subst-bd"/>
</dbReference>
<evidence type="ECO:0000256" key="4">
    <source>
        <dbReference type="ARBA" id="ARBA00023163"/>
    </source>
</evidence>
<keyword evidence="2" id="KW-0805">Transcription regulation</keyword>
<dbReference type="Pfam" id="PF00126">
    <property type="entry name" value="HTH_1"/>
    <property type="match status" value="1"/>
</dbReference>
<dbReference type="PROSITE" id="PS50931">
    <property type="entry name" value="HTH_LYSR"/>
    <property type="match status" value="1"/>
</dbReference>
<gene>
    <name evidence="6" type="ORF">KCX74_09830</name>
</gene>
<dbReference type="GO" id="GO:0003677">
    <property type="term" value="F:DNA binding"/>
    <property type="evidence" value="ECO:0007669"/>
    <property type="project" value="UniProtKB-KW"/>
</dbReference>
<proteinExistence type="inferred from homology"/>
<accession>A0A941DWC7</accession>
<keyword evidence="7" id="KW-1185">Reference proteome</keyword>
<sequence>MNTVWMQSFIEAAKQKSLSKAAKENNISQPALSKHIRNLENELDVALFYRTSTGIELTEAGERFRSRILPVITELNAIRQDLRQFSRTSPIAIGSLPSLATYYLPPMIKKLQSLAQPATLMIQNTSNELVQSLEEGRLDAIFMDTVSTRESLWSCELFKEPYYAVFPLDHPYRSRKAVKLAELCEEQLIVHQSPCDTRSRIMEHMELIGQKPTIISEVAFGDFIYGAVIAGMGITIVPEISAEHIDRHQLFALPIIDFGNERSISLATRNAKLGSQLYQYFC</sequence>
<dbReference type="SUPFAM" id="SSF53850">
    <property type="entry name" value="Periplasmic binding protein-like II"/>
    <property type="match status" value="1"/>
</dbReference>
<dbReference type="PANTHER" id="PTHR30346">
    <property type="entry name" value="TRANSCRIPTIONAL DUAL REGULATOR HCAR-RELATED"/>
    <property type="match status" value="1"/>
</dbReference>
<keyword evidence="3" id="KW-0238">DNA-binding</keyword>
<dbReference type="Pfam" id="PF03466">
    <property type="entry name" value="LysR_substrate"/>
    <property type="match status" value="1"/>
</dbReference>
<evidence type="ECO:0000259" key="5">
    <source>
        <dbReference type="PROSITE" id="PS50931"/>
    </source>
</evidence>
<dbReference type="AlphaFoldDB" id="A0A941DWC7"/>
<evidence type="ECO:0000256" key="1">
    <source>
        <dbReference type="ARBA" id="ARBA00009437"/>
    </source>
</evidence>
<evidence type="ECO:0000313" key="7">
    <source>
        <dbReference type="Proteomes" id="UP000675284"/>
    </source>
</evidence>
<dbReference type="PANTHER" id="PTHR30346:SF0">
    <property type="entry name" value="HCA OPERON TRANSCRIPTIONAL ACTIVATOR HCAR"/>
    <property type="match status" value="1"/>
</dbReference>
<evidence type="ECO:0000313" key="6">
    <source>
        <dbReference type="EMBL" id="MBR7796334.1"/>
    </source>
</evidence>
<name>A0A941DWC7_9BACI</name>
<protein>
    <submittedName>
        <fullName evidence="6">LysR family transcriptional regulator</fullName>
    </submittedName>
</protein>
<keyword evidence="4" id="KW-0804">Transcription</keyword>
<dbReference type="EMBL" id="JAGSOT010000025">
    <property type="protein sequence ID" value="MBR7796334.1"/>
    <property type="molecule type" value="Genomic_DNA"/>
</dbReference>
<dbReference type="InterPro" id="IPR036388">
    <property type="entry name" value="WH-like_DNA-bd_sf"/>
</dbReference>
<dbReference type="Gene3D" id="1.10.10.10">
    <property type="entry name" value="Winged helix-like DNA-binding domain superfamily/Winged helix DNA-binding domain"/>
    <property type="match status" value="1"/>
</dbReference>
<feature type="domain" description="HTH lysR-type" evidence="5">
    <location>
        <begin position="1"/>
        <end position="58"/>
    </location>
</feature>
<evidence type="ECO:0000256" key="3">
    <source>
        <dbReference type="ARBA" id="ARBA00023125"/>
    </source>
</evidence>
<dbReference type="RefSeq" id="WP_026682929.1">
    <property type="nucleotide sequence ID" value="NZ_BAAACY010000035.1"/>
</dbReference>